<feature type="region of interest" description="Disordered" evidence="4">
    <location>
        <begin position="480"/>
        <end position="504"/>
    </location>
</feature>
<evidence type="ECO:0000256" key="1">
    <source>
        <dbReference type="ARBA" id="ARBA00022723"/>
    </source>
</evidence>
<dbReference type="GO" id="GO:0008270">
    <property type="term" value="F:zinc ion binding"/>
    <property type="evidence" value="ECO:0007669"/>
    <property type="project" value="UniProtKB-KW"/>
</dbReference>
<evidence type="ECO:0000256" key="3">
    <source>
        <dbReference type="ARBA" id="ARBA00022833"/>
    </source>
</evidence>
<feature type="region of interest" description="Disordered" evidence="4">
    <location>
        <begin position="229"/>
        <end position="333"/>
    </location>
</feature>
<sequence>MSPSRRTRKSNTTKKSKPSRVVAEDSSDERSSDAGSVTRCICGQGHNVGLMVQCDKCEVWQHCECIGLVQARLPDQYFCDQCQPENHQIVKTSSGRSKRLYNAGLVSTSTANNNNTSPSPSLASSDKEEASTATTSSSTTKRPAKRRKKATAAATATADKARCQSPPKTPLMEAKTERPSPVMNAIEELPVIEERSTRSRRTKLPADAIEQGTITTTTTTASLIPELVKKASSSSSPPLSSTSVSPSPAQAAATATEKKATKTKSNSNRHSSSSATPQQQILDDFGSPSNHHHHHNAASSSSSTPYWNFADGRPMRESSPPAKIKYPSSKMSFSDMNKRAKQIMECITKMQTEELKRLPPPTLNSKHPDNHTLSLFQEVDASTQAAVPFNRPRSLSTSSTSSSLSSASTVPLLDDYATTTTSASSSPSTPIPYKHFPHQPTAVVQQHSPEQETSVEILERVSRELAKFQRKFGIVYQNQPHHHHHPPATHVGINGHAKSSTTSK</sequence>
<dbReference type="InterPro" id="IPR011011">
    <property type="entry name" value="Znf_FYVE_PHD"/>
</dbReference>
<dbReference type="SMART" id="SM00249">
    <property type="entry name" value="PHD"/>
    <property type="match status" value="1"/>
</dbReference>
<keyword evidence="1" id="KW-0479">Metal-binding</keyword>
<gene>
    <name evidence="6" type="ORF">FB192DRAFT_1362220</name>
</gene>
<reference evidence="6 7" key="1">
    <citation type="submission" date="2019-09" db="EMBL/GenBank/DDBJ databases">
        <authorList>
            <consortium name="DOE Joint Genome Institute"/>
            <person name="Mondo S.J."/>
            <person name="Navarro-Mendoza M.I."/>
            <person name="Perez-Arques C."/>
            <person name="Panchal S."/>
            <person name="Nicolas F.E."/>
            <person name="Ganguly P."/>
            <person name="Pangilinan J."/>
            <person name="Grigoriev I."/>
            <person name="Heitman J."/>
            <person name="Sanya K."/>
            <person name="Garre V."/>
        </authorList>
    </citation>
    <scope>NUCLEOTIDE SEQUENCE [LARGE SCALE GENOMIC DNA]</scope>
    <source>
        <strain evidence="6 7">MU402</strain>
    </source>
</reference>
<feature type="region of interest" description="Disordered" evidence="4">
    <location>
        <begin position="1"/>
        <end position="36"/>
    </location>
</feature>
<dbReference type="Pfam" id="PF20826">
    <property type="entry name" value="PHD_5"/>
    <property type="match status" value="1"/>
</dbReference>
<dbReference type="PROSITE" id="PS01359">
    <property type="entry name" value="ZF_PHD_1"/>
    <property type="match status" value="1"/>
</dbReference>
<dbReference type="InterPro" id="IPR019786">
    <property type="entry name" value="Zinc_finger_PHD-type_CS"/>
</dbReference>
<feature type="compositionally biased region" description="Low complexity" evidence="4">
    <location>
        <begin position="230"/>
        <end position="255"/>
    </location>
</feature>
<organism evidence="6 7">
    <name type="scientific">Mucor circinelloides f. lusitanicus</name>
    <name type="common">Mucor racemosus var. lusitanicus</name>
    <dbReference type="NCBI Taxonomy" id="29924"/>
    <lineage>
        <taxon>Eukaryota</taxon>
        <taxon>Fungi</taxon>
        <taxon>Fungi incertae sedis</taxon>
        <taxon>Mucoromycota</taxon>
        <taxon>Mucoromycotina</taxon>
        <taxon>Mucoromycetes</taxon>
        <taxon>Mucorales</taxon>
        <taxon>Mucorineae</taxon>
        <taxon>Mucoraceae</taxon>
        <taxon>Mucor</taxon>
    </lineage>
</organism>
<feature type="compositionally biased region" description="Low complexity" evidence="4">
    <location>
        <begin position="108"/>
        <end position="124"/>
    </location>
</feature>
<dbReference type="CDD" id="cd15550">
    <property type="entry name" value="PHD_MLL5"/>
    <property type="match status" value="1"/>
</dbReference>
<protein>
    <recommendedName>
        <fullName evidence="5">Zinc finger PHD-type domain-containing protein</fullName>
    </recommendedName>
</protein>
<evidence type="ECO:0000256" key="4">
    <source>
        <dbReference type="SAM" id="MobiDB-lite"/>
    </source>
</evidence>
<evidence type="ECO:0000256" key="2">
    <source>
        <dbReference type="ARBA" id="ARBA00022771"/>
    </source>
</evidence>
<dbReference type="EMBL" id="JAAECE010000002">
    <property type="protein sequence ID" value="KAF1805292.1"/>
    <property type="molecule type" value="Genomic_DNA"/>
</dbReference>
<keyword evidence="2" id="KW-0863">Zinc-finger</keyword>
<dbReference type="SUPFAM" id="SSF57903">
    <property type="entry name" value="FYVE/PHD zinc finger"/>
    <property type="match status" value="1"/>
</dbReference>
<feature type="compositionally biased region" description="Low complexity" evidence="4">
    <location>
        <begin position="263"/>
        <end position="274"/>
    </location>
</feature>
<dbReference type="Proteomes" id="UP000469890">
    <property type="component" value="Unassembled WGS sequence"/>
</dbReference>
<dbReference type="InterPro" id="IPR053051">
    <property type="entry name" value="HDAC_complex_subunit"/>
</dbReference>
<dbReference type="AlphaFoldDB" id="A0A8H4F3V9"/>
<evidence type="ECO:0000313" key="7">
    <source>
        <dbReference type="Proteomes" id="UP000469890"/>
    </source>
</evidence>
<feature type="compositionally biased region" description="Basic residues" evidence="4">
    <location>
        <begin position="1"/>
        <end position="18"/>
    </location>
</feature>
<feature type="domain" description="Zinc finger PHD-type" evidence="5">
    <location>
        <begin position="39"/>
        <end position="83"/>
    </location>
</feature>
<dbReference type="Gene3D" id="3.30.40.10">
    <property type="entry name" value="Zinc/RING finger domain, C3HC4 (zinc finger)"/>
    <property type="match status" value="1"/>
</dbReference>
<proteinExistence type="predicted"/>
<dbReference type="PANTHER" id="PTHR47793:SF1">
    <property type="entry name" value="HISTONE DEACETYLASE COMPLEX SUBUNIT CTI6"/>
    <property type="match status" value="1"/>
</dbReference>
<keyword evidence="3" id="KW-0862">Zinc</keyword>
<accession>A0A8H4F3V9</accession>
<feature type="region of interest" description="Disordered" evidence="4">
    <location>
        <begin position="108"/>
        <end position="180"/>
    </location>
</feature>
<name>A0A8H4F3V9_MUCCL</name>
<evidence type="ECO:0000313" key="6">
    <source>
        <dbReference type="EMBL" id="KAF1805292.1"/>
    </source>
</evidence>
<dbReference type="InterPro" id="IPR013083">
    <property type="entry name" value="Znf_RING/FYVE/PHD"/>
</dbReference>
<feature type="compositionally biased region" description="Low complexity" evidence="4">
    <location>
        <begin position="131"/>
        <end position="141"/>
    </location>
</feature>
<comment type="caution">
    <text evidence="6">The sequence shown here is derived from an EMBL/GenBank/DDBJ whole genome shotgun (WGS) entry which is preliminary data.</text>
</comment>
<evidence type="ECO:0000259" key="5">
    <source>
        <dbReference type="SMART" id="SM00249"/>
    </source>
</evidence>
<dbReference type="InterPro" id="IPR001965">
    <property type="entry name" value="Znf_PHD"/>
</dbReference>
<dbReference type="PANTHER" id="PTHR47793">
    <property type="entry name" value="HISTONE DEACETYLASE COMPLEX SUBUNIT CTI6"/>
    <property type="match status" value="1"/>
</dbReference>